<dbReference type="Proteomes" id="UP000828390">
    <property type="component" value="Unassembled WGS sequence"/>
</dbReference>
<name>A0A9D4J9I1_DREPO</name>
<keyword evidence="2" id="KW-1185">Reference proteome</keyword>
<evidence type="ECO:0000313" key="1">
    <source>
        <dbReference type="EMBL" id="KAH3804861.1"/>
    </source>
</evidence>
<reference evidence="1" key="1">
    <citation type="journal article" date="2019" name="bioRxiv">
        <title>The Genome of the Zebra Mussel, Dreissena polymorpha: A Resource for Invasive Species Research.</title>
        <authorList>
            <person name="McCartney M.A."/>
            <person name="Auch B."/>
            <person name="Kono T."/>
            <person name="Mallez S."/>
            <person name="Zhang Y."/>
            <person name="Obille A."/>
            <person name="Becker A."/>
            <person name="Abrahante J.E."/>
            <person name="Garbe J."/>
            <person name="Badalamenti J.P."/>
            <person name="Herman A."/>
            <person name="Mangelson H."/>
            <person name="Liachko I."/>
            <person name="Sullivan S."/>
            <person name="Sone E.D."/>
            <person name="Koren S."/>
            <person name="Silverstein K.A.T."/>
            <person name="Beckman K.B."/>
            <person name="Gohl D.M."/>
        </authorList>
    </citation>
    <scope>NUCLEOTIDE SEQUENCE</scope>
    <source>
        <strain evidence="1">Duluth1</strain>
        <tissue evidence="1">Whole animal</tissue>
    </source>
</reference>
<protein>
    <submittedName>
        <fullName evidence="1">Uncharacterized protein</fullName>
    </submittedName>
</protein>
<organism evidence="1 2">
    <name type="scientific">Dreissena polymorpha</name>
    <name type="common">Zebra mussel</name>
    <name type="synonym">Mytilus polymorpha</name>
    <dbReference type="NCBI Taxonomy" id="45954"/>
    <lineage>
        <taxon>Eukaryota</taxon>
        <taxon>Metazoa</taxon>
        <taxon>Spiralia</taxon>
        <taxon>Lophotrochozoa</taxon>
        <taxon>Mollusca</taxon>
        <taxon>Bivalvia</taxon>
        <taxon>Autobranchia</taxon>
        <taxon>Heteroconchia</taxon>
        <taxon>Euheterodonta</taxon>
        <taxon>Imparidentia</taxon>
        <taxon>Neoheterodontei</taxon>
        <taxon>Myida</taxon>
        <taxon>Dreissenoidea</taxon>
        <taxon>Dreissenidae</taxon>
        <taxon>Dreissena</taxon>
    </lineage>
</organism>
<comment type="caution">
    <text evidence="1">The sequence shown here is derived from an EMBL/GenBank/DDBJ whole genome shotgun (WGS) entry which is preliminary data.</text>
</comment>
<dbReference type="AlphaFoldDB" id="A0A9D4J9I1"/>
<dbReference type="EMBL" id="JAIWYP010000006">
    <property type="protein sequence ID" value="KAH3804861.1"/>
    <property type="molecule type" value="Genomic_DNA"/>
</dbReference>
<gene>
    <name evidence="1" type="ORF">DPMN_133153</name>
</gene>
<proteinExistence type="predicted"/>
<reference evidence="1" key="2">
    <citation type="submission" date="2020-11" db="EMBL/GenBank/DDBJ databases">
        <authorList>
            <person name="McCartney M.A."/>
            <person name="Auch B."/>
            <person name="Kono T."/>
            <person name="Mallez S."/>
            <person name="Becker A."/>
            <person name="Gohl D.M."/>
            <person name="Silverstein K.A.T."/>
            <person name="Koren S."/>
            <person name="Bechman K.B."/>
            <person name="Herman A."/>
            <person name="Abrahante J.E."/>
            <person name="Garbe J."/>
        </authorList>
    </citation>
    <scope>NUCLEOTIDE SEQUENCE</scope>
    <source>
        <strain evidence="1">Duluth1</strain>
        <tissue evidence="1">Whole animal</tissue>
    </source>
</reference>
<evidence type="ECO:0000313" key="2">
    <source>
        <dbReference type="Proteomes" id="UP000828390"/>
    </source>
</evidence>
<accession>A0A9D4J9I1</accession>
<sequence length="66" mass="7330">MLNSTKNISSDINVHSEKLEEVTGFKYFGVTFPKDGTSNDEVRIRINMASASMVRLSMLCKNSSIS</sequence>